<dbReference type="Ensembl" id="ENSMCST00000008987.1">
    <property type="protein sequence ID" value="ENSMCSP00000008770.1"/>
    <property type="gene ID" value="ENSMCSG00000006240.1"/>
</dbReference>
<dbReference type="Pfam" id="PF13965">
    <property type="entry name" value="SID-1_RNA_chan"/>
    <property type="match status" value="1"/>
</dbReference>
<evidence type="ECO:0000313" key="9">
    <source>
        <dbReference type="Ensembl" id="ENSMCSP00000008770.1"/>
    </source>
</evidence>
<evidence type="ECO:0000256" key="3">
    <source>
        <dbReference type="ARBA" id="ARBA00022692"/>
    </source>
</evidence>
<comment type="similarity">
    <text evidence="2">Belongs to the SID1 family.</text>
</comment>
<comment type="subcellular location">
    <subcellularLocation>
        <location evidence="1">Membrane</location>
        <topology evidence="1">Multi-pass membrane protein</topology>
    </subcellularLocation>
</comment>
<dbReference type="OrthoDB" id="416618at2759"/>
<evidence type="ECO:0000313" key="10">
    <source>
        <dbReference type="Proteomes" id="UP000694560"/>
    </source>
</evidence>
<dbReference type="PROSITE" id="PS51257">
    <property type="entry name" value="PROKAR_LIPOPROTEIN"/>
    <property type="match status" value="1"/>
</dbReference>
<proteinExistence type="inferred from homology"/>
<evidence type="ECO:0000256" key="2">
    <source>
        <dbReference type="ARBA" id="ARBA00006618"/>
    </source>
</evidence>
<sequence length="383" mass="42129">MLKLYQKRHPDINASAYSAYACPRHSSLRVGCVSVVGTEEGGLASPTAHCRPPARPAGLWEGEHGILDRLPSPLVARAAEHRCKWGAGSWVRGGTVSEVGRGWLCVARGHLPCPHRLGNPAQDPARAVHGLRAAVQRAHVRGECWHPALALWTPCPNPRAAARALTPLILYRTEWCSWSWETLSTGLCDAELGSAQSPSSHSRRCPHRCPTPLSIPCPSLSHLCPHPLFPCSPHHAPIPAAPSCCPTHAPPMLPSSALLTARPPNDFASYLLAIGICNLLLYFASTIMKLDGERIKLIPLLCIISTSVVWGFALFFFFQGLSTWQKTPAESREHNRDCILLDFFDDHDIWHFLSSIAMFGSFLVLLTLDDDLDCVQRDKIYVF</sequence>
<feature type="transmembrane region" description="Helical" evidence="8">
    <location>
        <begin position="349"/>
        <end position="368"/>
    </location>
</feature>
<keyword evidence="5 8" id="KW-1133">Transmembrane helix</keyword>
<keyword evidence="3 8" id="KW-0812">Transmembrane</keyword>
<name>A0A8C5TS23_9PASS</name>
<evidence type="ECO:0000256" key="8">
    <source>
        <dbReference type="SAM" id="Phobius"/>
    </source>
</evidence>
<evidence type="ECO:0000256" key="7">
    <source>
        <dbReference type="ARBA" id="ARBA00023180"/>
    </source>
</evidence>
<dbReference type="GO" id="GO:0003725">
    <property type="term" value="F:double-stranded RNA binding"/>
    <property type="evidence" value="ECO:0007669"/>
    <property type="project" value="TreeGrafter"/>
</dbReference>
<evidence type="ECO:0000256" key="6">
    <source>
        <dbReference type="ARBA" id="ARBA00023136"/>
    </source>
</evidence>
<keyword evidence="7" id="KW-0325">Glycoprotein</keyword>
<feature type="transmembrane region" description="Helical" evidence="8">
    <location>
        <begin position="297"/>
        <end position="318"/>
    </location>
</feature>
<keyword evidence="10" id="KW-1185">Reference proteome</keyword>
<keyword evidence="6 8" id="KW-0472">Membrane</keyword>
<reference evidence="9" key="2">
    <citation type="submission" date="2025-09" db="UniProtKB">
        <authorList>
            <consortium name="Ensembl"/>
        </authorList>
    </citation>
    <scope>IDENTIFICATION</scope>
</reference>
<accession>A0A8C5TS23</accession>
<dbReference type="PANTHER" id="PTHR12185:SF16">
    <property type="entry name" value="SID1 TRANSMEMBRANE FAMILY MEMBER 2"/>
    <property type="match status" value="1"/>
</dbReference>
<dbReference type="AlphaFoldDB" id="A0A8C5TS23"/>
<dbReference type="GO" id="GO:0005764">
    <property type="term" value="C:lysosome"/>
    <property type="evidence" value="ECO:0007669"/>
    <property type="project" value="TreeGrafter"/>
</dbReference>
<dbReference type="Proteomes" id="UP000694560">
    <property type="component" value="Unplaced"/>
</dbReference>
<feature type="transmembrane region" description="Helical" evidence="8">
    <location>
        <begin position="267"/>
        <end position="285"/>
    </location>
</feature>
<evidence type="ECO:0000256" key="4">
    <source>
        <dbReference type="ARBA" id="ARBA00022729"/>
    </source>
</evidence>
<keyword evidence="4" id="KW-0732">Signal</keyword>
<dbReference type="InterPro" id="IPR025958">
    <property type="entry name" value="SID1_TM_fam"/>
</dbReference>
<organism evidence="9 10">
    <name type="scientific">Malurus cyaneus samueli</name>
    <dbReference type="NCBI Taxonomy" id="2593467"/>
    <lineage>
        <taxon>Eukaryota</taxon>
        <taxon>Metazoa</taxon>
        <taxon>Chordata</taxon>
        <taxon>Craniata</taxon>
        <taxon>Vertebrata</taxon>
        <taxon>Euteleostomi</taxon>
        <taxon>Archelosauria</taxon>
        <taxon>Archosauria</taxon>
        <taxon>Dinosauria</taxon>
        <taxon>Saurischia</taxon>
        <taxon>Theropoda</taxon>
        <taxon>Coelurosauria</taxon>
        <taxon>Aves</taxon>
        <taxon>Neognathae</taxon>
        <taxon>Neoaves</taxon>
        <taxon>Telluraves</taxon>
        <taxon>Australaves</taxon>
        <taxon>Passeriformes</taxon>
        <taxon>Meliphagoidea</taxon>
        <taxon>Maluridae</taxon>
        <taxon>Malurus</taxon>
    </lineage>
</organism>
<dbReference type="GO" id="GO:0005886">
    <property type="term" value="C:plasma membrane"/>
    <property type="evidence" value="ECO:0007669"/>
    <property type="project" value="TreeGrafter"/>
</dbReference>
<evidence type="ECO:0000256" key="1">
    <source>
        <dbReference type="ARBA" id="ARBA00004141"/>
    </source>
</evidence>
<reference evidence="9" key="1">
    <citation type="submission" date="2025-08" db="UniProtKB">
        <authorList>
            <consortium name="Ensembl"/>
        </authorList>
    </citation>
    <scope>IDENTIFICATION</scope>
</reference>
<dbReference type="PANTHER" id="PTHR12185">
    <property type="entry name" value="SID1 TRANSMEMBRANE FAMILY MEMEBER"/>
    <property type="match status" value="1"/>
</dbReference>
<protein>
    <recommendedName>
        <fullName evidence="11">SID1 transmembrane family member 2</fullName>
    </recommendedName>
</protein>
<evidence type="ECO:0000256" key="5">
    <source>
        <dbReference type="ARBA" id="ARBA00022989"/>
    </source>
</evidence>
<dbReference type="GO" id="GO:0051033">
    <property type="term" value="F:RNA transmembrane transporter activity"/>
    <property type="evidence" value="ECO:0007669"/>
    <property type="project" value="TreeGrafter"/>
</dbReference>
<evidence type="ECO:0008006" key="11">
    <source>
        <dbReference type="Google" id="ProtNLM"/>
    </source>
</evidence>